<feature type="compositionally biased region" description="Acidic residues" evidence="1">
    <location>
        <begin position="602"/>
        <end position="619"/>
    </location>
</feature>
<dbReference type="Gene3D" id="3.30.450.40">
    <property type="match status" value="1"/>
</dbReference>
<accession>A0A2M7FYL3</accession>
<gene>
    <name evidence="2" type="ORF">COW36_22275</name>
</gene>
<evidence type="ECO:0000256" key="1">
    <source>
        <dbReference type="SAM" id="MobiDB-lite"/>
    </source>
</evidence>
<dbReference type="Proteomes" id="UP000231019">
    <property type="component" value="Unassembled WGS sequence"/>
</dbReference>
<sequence length="619" mass="70869">MQNPNLPPGAQPVQGQPPQKLTRDQKRALAEQKKRMEQERMRSMELQKLVGNFQSELETSVIDPPLMLKLACNRFKLMLKADHCVATAYETYPEHGGEICLIRQQSNLPPKPEKKDEGPQVKRVVVGTEIMEVKIKQEKTEDDAPKIPMPVPPPKEPLKGGQLPDLEGVFMHPLAIMEQVRSSRQFLMIPDCSKYSDQGVVQFAAPYGIKSMLLLPVIVKGEVMSILIVMTTNQPQGYMPLELRYIQQALDILVRSIETAPPILPEKLKERVINPMTHGDNVPKQIDYYSEYFDNIFDFMIAELEEDEAEELIEMQKEQEHAPNKLRKVWLQIGKFLELKDKPKLAYLFNIAMNELAEQAIEYAEAKKFNQPRGLKAFQEFMDRQIKKPDIKGFFMENDSTEKQSKMMVVGNDIISMDTDAGAEAAIIEEMLEEVDKEVSKAVRGALLFNDNKRATLINDIEQSEMLVNFVAITAANDFCTHIKAALPEMHEDIEQTDLVSELAHQGMREISLVVAQNMAEKYLYEMEDFLEQPEEIQKEQISQLQMYIHYRIMANLVPTLRAEEPSLWALMIQDKIKKKAQKAAKQRAVLVGRMVRASSSESDEDWDEGDEEEDEDEE</sequence>
<dbReference type="AlphaFoldDB" id="A0A2M7FYL3"/>
<dbReference type="InterPro" id="IPR029016">
    <property type="entry name" value="GAF-like_dom_sf"/>
</dbReference>
<comment type="caution">
    <text evidence="2">The sequence shown here is derived from an EMBL/GenBank/DDBJ whole genome shotgun (WGS) entry which is preliminary data.</text>
</comment>
<feature type="compositionally biased region" description="Basic and acidic residues" evidence="1">
    <location>
        <begin position="21"/>
        <end position="38"/>
    </location>
</feature>
<evidence type="ECO:0000313" key="2">
    <source>
        <dbReference type="EMBL" id="PIW14342.1"/>
    </source>
</evidence>
<dbReference type="EMBL" id="PFFQ01000061">
    <property type="protein sequence ID" value="PIW14342.1"/>
    <property type="molecule type" value="Genomic_DNA"/>
</dbReference>
<feature type="region of interest" description="Disordered" evidence="1">
    <location>
        <begin position="1"/>
        <end position="38"/>
    </location>
</feature>
<organism evidence="2 3">
    <name type="scientific">bacterium (Candidatus Blackallbacteria) CG17_big_fil_post_rev_8_21_14_2_50_48_46</name>
    <dbReference type="NCBI Taxonomy" id="2014261"/>
    <lineage>
        <taxon>Bacteria</taxon>
        <taxon>Candidatus Blackallbacteria</taxon>
    </lineage>
</organism>
<feature type="region of interest" description="Disordered" evidence="1">
    <location>
        <begin position="595"/>
        <end position="619"/>
    </location>
</feature>
<evidence type="ECO:0000313" key="3">
    <source>
        <dbReference type="Proteomes" id="UP000231019"/>
    </source>
</evidence>
<name>A0A2M7FYL3_9BACT</name>
<dbReference type="SUPFAM" id="SSF55781">
    <property type="entry name" value="GAF domain-like"/>
    <property type="match status" value="1"/>
</dbReference>
<reference evidence="2 3" key="1">
    <citation type="submission" date="2017-09" db="EMBL/GenBank/DDBJ databases">
        <title>Depth-based differentiation of microbial function through sediment-hosted aquifers and enrichment of novel symbionts in the deep terrestrial subsurface.</title>
        <authorList>
            <person name="Probst A.J."/>
            <person name="Ladd B."/>
            <person name="Jarett J.K."/>
            <person name="Geller-Mcgrath D.E."/>
            <person name="Sieber C.M."/>
            <person name="Emerson J.B."/>
            <person name="Anantharaman K."/>
            <person name="Thomas B.C."/>
            <person name="Malmstrom R."/>
            <person name="Stieglmeier M."/>
            <person name="Klingl A."/>
            <person name="Woyke T."/>
            <person name="Ryan C.M."/>
            <person name="Banfield J.F."/>
        </authorList>
    </citation>
    <scope>NUCLEOTIDE SEQUENCE [LARGE SCALE GENOMIC DNA]</scope>
    <source>
        <strain evidence="2">CG17_big_fil_post_rev_8_21_14_2_50_48_46</strain>
    </source>
</reference>
<evidence type="ECO:0008006" key="4">
    <source>
        <dbReference type="Google" id="ProtNLM"/>
    </source>
</evidence>
<proteinExistence type="predicted"/>
<feature type="compositionally biased region" description="Pro residues" evidence="1">
    <location>
        <begin position="1"/>
        <end position="10"/>
    </location>
</feature>
<protein>
    <recommendedName>
        <fullName evidence="4">GAF domain-containing protein</fullName>
    </recommendedName>
</protein>